<name>A0A238L5K5_9RHOB</name>
<organism evidence="5 6">
    <name type="scientific">Pelagimonas varians</name>
    <dbReference type="NCBI Taxonomy" id="696760"/>
    <lineage>
        <taxon>Bacteria</taxon>
        <taxon>Pseudomonadati</taxon>
        <taxon>Pseudomonadota</taxon>
        <taxon>Alphaproteobacteria</taxon>
        <taxon>Rhodobacterales</taxon>
        <taxon>Roseobacteraceae</taxon>
        <taxon>Pelagimonas</taxon>
    </lineage>
</organism>
<proteinExistence type="predicted"/>
<dbReference type="OrthoDB" id="9788098at2"/>
<dbReference type="SMART" id="SM00345">
    <property type="entry name" value="HTH_GNTR"/>
    <property type="match status" value="1"/>
</dbReference>
<feature type="domain" description="HTH gntR-type" evidence="4">
    <location>
        <begin position="10"/>
        <end position="77"/>
    </location>
</feature>
<dbReference type="SUPFAM" id="SSF46785">
    <property type="entry name" value="Winged helix' DNA-binding domain"/>
    <property type="match status" value="1"/>
</dbReference>
<evidence type="ECO:0000259" key="4">
    <source>
        <dbReference type="PROSITE" id="PS50949"/>
    </source>
</evidence>
<dbReference type="GO" id="GO:0003700">
    <property type="term" value="F:DNA-binding transcription factor activity"/>
    <property type="evidence" value="ECO:0007669"/>
    <property type="project" value="InterPro"/>
</dbReference>
<keyword evidence="2" id="KW-0238">DNA-binding</keyword>
<keyword evidence="6" id="KW-1185">Reference proteome</keyword>
<sequence>MRLTKVKLRRTGADIAVEYLEDAILTLKPLPGSKISEAEIAAKWGLSRQPVHEAFVRLDSAGMLNIQPQKATTVRKFSLVAIATLRFIWRAIEVEVLHDAINH</sequence>
<evidence type="ECO:0000313" key="5">
    <source>
        <dbReference type="EMBL" id="SMX50289.1"/>
    </source>
</evidence>
<accession>A0A238L5K5</accession>
<dbReference type="GO" id="GO:0003677">
    <property type="term" value="F:DNA binding"/>
    <property type="evidence" value="ECO:0007669"/>
    <property type="project" value="UniProtKB-KW"/>
</dbReference>
<evidence type="ECO:0000256" key="1">
    <source>
        <dbReference type="ARBA" id="ARBA00023015"/>
    </source>
</evidence>
<dbReference type="PANTHER" id="PTHR43537:SF5">
    <property type="entry name" value="UXU OPERON TRANSCRIPTIONAL REGULATOR"/>
    <property type="match status" value="1"/>
</dbReference>
<keyword evidence="3" id="KW-0804">Transcription</keyword>
<dbReference type="EMBL" id="FXYH01000029">
    <property type="protein sequence ID" value="SMX50289.1"/>
    <property type="molecule type" value="Genomic_DNA"/>
</dbReference>
<dbReference type="Gene3D" id="1.10.10.10">
    <property type="entry name" value="Winged helix-like DNA-binding domain superfamily/Winged helix DNA-binding domain"/>
    <property type="match status" value="1"/>
</dbReference>
<evidence type="ECO:0000313" key="6">
    <source>
        <dbReference type="Proteomes" id="UP000220836"/>
    </source>
</evidence>
<dbReference type="PANTHER" id="PTHR43537">
    <property type="entry name" value="TRANSCRIPTIONAL REGULATOR, GNTR FAMILY"/>
    <property type="match status" value="1"/>
</dbReference>
<keyword evidence="1" id="KW-0805">Transcription regulation</keyword>
<dbReference type="Proteomes" id="UP000220836">
    <property type="component" value="Unassembled WGS sequence"/>
</dbReference>
<dbReference type="AlphaFoldDB" id="A0A238L5K5"/>
<gene>
    <name evidence="5" type="primary">ydfH_11</name>
    <name evidence="5" type="ORF">PEV8663_04584</name>
</gene>
<evidence type="ECO:0000256" key="3">
    <source>
        <dbReference type="ARBA" id="ARBA00023163"/>
    </source>
</evidence>
<protein>
    <submittedName>
        <fullName evidence="5">Putative HTH-type transcriptional regulator YdfH</fullName>
    </submittedName>
</protein>
<dbReference type="PROSITE" id="PS50949">
    <property type="entry name" value="HTH_GNTR"/>
    <property type="match status" value="1"/>
</dbReference>
<dbReference type="InterPro" id="IPR036390">
    <property type="entry name" value="WH_DNA-bd_sf"/>
</dbReference>
<dbReference type="InterPro" id="IPR000524">
    <property type="entry name" value="Tscrpt_reg_HTH_GntR"/>
</dbReference>
<reference evidence="5 6" key="1">
    <citation type="submission" date="2017-05" db="EMBL/GenBank/DDBJ databases">
        <authorList>
            <person name="Song R."/>
            <person name="Chenine A.L."/>
            <person name="Ruprecht R.M."/>
        </authorList>
    </citation>
    <scope>NUCLEOTIDE SEQUENCE [LARGE SCALE GENOMIC DNA]</scope>
    <source>
        <strain evidence="5 6">CECT 8663</strain>
    </source>
</reference>
<evidence type="ECO:0000256" key="2">
    <source>
        <dbReference type="ARBA" id="ARBA00023125"/>
    </source>
</evidence>
<dbReference type="Pfam" id="PF00392">
    <property type="entry name" value="GntR"/>
    <property type="match status" value="1"/>
</dbReference>
<dbReference type="InterPro" id="IPR036388">
    <property type="entry name" value="WH-like_DNA-bd_sf"/>
</dbReference>
<dbReference type="RefSeq" id="WP_097806989.1">
    <property type="nucleotide sequence ID" value="NZ_FXYH01000029.1"/>
</dbReference>